<dbReference type="AlphaFoldDB" id="A0AAU7AX82"/>
<dbReference type="Pfam" id="PF00591">
    <property type="entry name" value="Glycos_transf_3"/>
    <property type="match status" value="1"/>
</dbReference>
<dbReference type="GO" id="GO:0004048">
    <property type="term" value="F:anthranilate phosphoribosyltransferase activity"/>
    <property type="evidence" value="ECO:0007669"/>
    <property type="project" value="UniProtKB-UniRule"/>
</dbReference>
<dbReference type="EC" id="2.4.2.18" evidence="9"/>
<dbReference type="KEGG" id="parq:DSM112329_03208"/>
<keyword evidence="9" id="KW-0460">Magnesium</keyword>
<evidence type="ECO:0000256" key="4">
    <source>
        <dbReference type="ARBA" id="ARBA00022679"/>
    </source>
</evidence>
<feature type="binding site" evidence="9">
    <location>
        <position position="114"/>
    </location>
    <ligand>
        <name>anthranilate</name>
        <dbReference type="ChEBI" id="CHEBI:16567"/>
        <label>1</label>
    </ligand>
</feature>
<evidence type="ECO:0000256" key="3">
    <source>
        <dbReference type="ARBA" id="ARBA00022676"/>
    </source>
</evidence>
<evidence type="ECO:0000313" key="12">
    <source>
        <dbReference type="EMBL" id="XAY06339.1"/>
    </source>
</evidence>
<dbReference type="InterPro" id="IPR035902">
    <property type="entry name" value="Nuc_phospho_transferase"/>
</dbReference>
<dbReference type="RefSeq" id="WP_354697573.1">
    <property type="nucleotide sequence ID" value="NZ_CP114014.1"/>
</dbReference>
<evidence type="ECO:0000256" key="2">
    <source>
        <dbReference type="ARBA" id="ARBA00022605"/>
    </source>
</evidence>
<evidence type="ECO:0000259" key="11">
    <source>
        <dbReference type="Pfam" id="PF02885"/>
    </source>
</evidence>
<comment type="similarity">
    <text evidence="9">Belongs to the anthranilate phosphoribosyltransferase family.</text>
</comment>
<feature type="binding site" evidence="9">
    <location>
        <position position="84"/>
    </location>
    <ligand>
        <name>anthranilate</name>
        <dbReference type="ChEBI" id="CHEBI:16567"/>
        <label>1</label>
    </ligand>
</feature>
<dbReference type="GO" id="GO:0000287">
    <property type="term" value="F:magnesium ion binding"/>
    <property type="evidence" value="ECO:0007669"/>
    <property type="project" value="UniProtKB-UniRule"/>
</dbReference>
<name>A0AAU7AX82_9ACTN</name>
<comment type="pathway">
    <text evidence="1 9">Amino-acid biosynthesis; L-tryptophan biosynthesis; L-tryptophan from chorismate: step 2/5.</text>
</comment>
<evidence type="ECO:0000256" key="6">
    <source>
        <dbReference type="ARBA" id="ARBA00023141"/>
    </source>
</evidence>
<dbReference type="Gene3D" id="1.20.970.10">
    <property type="entry name" value="Transferase, Pyrimidine Nucleoside Phosphorylase, Chain C"/>
    <property type="match status" value="1"/>
</dbReference>
<proteinExistence type="inferred from homology"/>
<keyword evidence="4 9" id="KW-0808">Transferase</keyword>
<dbReference type="PANTHER" id="PTHR43285">
    <property type="entry name" value="ANTHRANILATE PHOSPHORIBOSYLTRANSFERASE"/>
    <property type="match status" value="1"/>
</dbReference>
<dbReference type="Pfam" id="PF02885">
    <property type="entry name" value="Glycos_trans_3N"/>
    <property type="match status" value="1"/>
</dbReference>
<dbReference type="SUPFAM" id="SSF52418">
    <property type="entry name" value="Nucleoside phosphorylase/phosphoribosyltransferase catalytic domain"/>
    <property type="match status" value="1"/>
</dbReference>
<comment type="subunit">
    <text evidence="9">Homodimer.</text>
</comment>
<comment type="caution">
    <text evidence="9">Lacks conserved residue(s) required for the propagation of feature annotation.</text>
</comment>
<feature type="domain" description="Glycosyl transferase family 3" evidence="10">
    <location>
        <begin position="77"/>
        <end position="326"/>
    </location>
</feature>
<keyword evidence="9" id="KW-0479">Metal-binding</keyword>
<comment type="function">
    <text evidence="9">Catalyzes the transfer of the phosphoribosyl group of 5-phosphorylribose-1-pyrophosphate (PRPP) to anthranilate to yield N-(5'-phosphoribosyl)-anthranilate (PRA).</text>
</comment>
<feature type="domain" description="Glycosyl transferase family 3 N-terminal" evidence="11">
    <location>
        <begin position="9"/>
        <end position="69"/>
    </location>
</feature>
<dbReference type="GO" id="GO:0005829">
    <property type="term" value="C:cytosol"/>
    <property type="evidence" value="ECO:0007669"/>
    <property type="project" value="TreeGrafter"/>
</dbReference>
<dbReference type="PANTHER" id="PTHR43285:SF2">
    <property type="entry name" value="ANTHRANILATE PHOSPHORIBOSYLTRANSFERASE"/>
    <property type="match status" value="1"/>
</dbReference>
<dbReference type="EMBL" id="CP114014">
    <property type="protein sequence ID" value="XAY06339.1"/>
    <property type="molecule type" value="Genomic_DNA"/>
</dbReference>
<accession>A0AAU7AX82</accession>
<sequence>METDVLTAAIDDLASGRDLPRGEMAAVLAQIMSGEASEVQIAAIMIALRTKGETEEEIAGLAATMRAFATPVNTGRHDLVDTAGTGGGRRTFNVSTTAALIAAGAGCAVAKHGNRSATGISGSADVLEALGARIDLTPEQVARCIDECGFGFMFAPAHHAATRWVVPVRKGLAVRTIFNVLGPLTNPAGARRQLIGVSDPGLVERIAGAVAKLGCDRALVVSSSDGLDELSTSGVTHVVEVNGPQIERYDVSPADVGLDVAAYESVIGGGPSENASIARAIVAGEHGAPRDIVVLNAGAAIYAAGRADNLGDGVRAAEQAIDSGAAAATLKRYTTLSADLAGGTDPA</sequence>
<comment type="similarity">
    <text evidence="8">In the C-terminal section; belongs to the anthranilate phosphoribosyltransferase family.</text>
</comment>
<feature type="binding site" evidence="9">
    <location>
        <begin position="93"/>
        <end position="96"/>
    </location>
    <ligand>
        <name>5-phospho-alpha-D-ribose 1-diphosphate</name>
        <dbReference type="ChEBI" id="CHEBI:58017"/>
    </ligand>
</feature>
<dbReference type="InterPro" id="IPR036320">
    <property type="entry name" value="Glycosyl_Trfase_fam3_N_dom_sf"/>
</dbReference>
<feature type="binding site" evidence="9">
    <location>
        <position position="123"/>
    </location>
    <ligand>
        <name>5-phospho-alpha-D-ribose 1-diphosphate</name>
        <dbReference type="ChEBI" id="CHEBI:58017"/>
    </ligand>
</feature>
<dbReference type="FunFam" id="3.40.1030.10:FF:000002">
    <property type="entry name" value="Anthranilate phosphoribosyltransferase"/>
    <property type="match status" value="1"/>
</dbReference>
<keyword evidence="6 9" id="KW-0057">Aromatic amino acid biosynthesis</keyword>
<dbReference type="HAMAP" id="MF_00211">
    <property type="entry name" value="TrpD"/>
    <property type="match status" value="1"/>
</dbReference>
<keyword evidence="3 9" id="KW-0328">Glycosyltransferase</keyword>
<dbReference type="InterPro" id="IPR005940">
    <property type="entry name" value="Anthranilate_Pribosyl_Tfrase"/>
</dbReference>
<comment type="catalytic activity">
    <reaction evidence="7 9">
        <text>N-(5-phospho-beta-D-ribosyl)anthranilate + diphosphate = 5-phospho-alpha-D-ribose 1-diphosphate + anthranilate</text>
        <dbReference type="Rhea" id="RHEA:11768"/>
        <dbReference type="ChEBI" id="CHEBI:16567"/>
        <dbReference type="ChEBI" id="CHEBI:18277"/>
        <dbReference type="ChEBI" id="CHEBI:33019"/>
        <dbReference type="ChEBI" id="CHEBI:58017"/>
        <dbReference type="EC" id="2.4.2.18"/>
    </reaction>
</comment>
<comment type="cofactor">
    <cofactor evidence="9">
        <name>Mg(2+)</name>
        <dbReference type="ChEBI" id="CHEBI:18420"/>
    </cofactor>
    <text evidence="9">Binds 2 magnesium ions per monomer.</text>
</comment>
<dbReference type="InterPro" id="IPR017459">
    <property type="entry name" value="Glycosyl_Trfase_fam3_N_dom"/>
</dbReference>
<dbReference type="NCBIfam" id="TIGR01245">
    <property type="entry name" value="trpD"/>
    <property type="match status" value="1"/>
</dbReference>
<evidence type="ECO:0000256" key="9">
    <source>
        <dbReference type="HAMAP-Rule" id="MF_00211"/>
    </source>
</evidence>
<feature type="binding site" evidence="9">
    <location>
        <position position="229"/>
    </location>
    <ligand>
        <name>Mg(2+)</name>
        <dbReference type="ChEBI" id="CHEBI:18420"/>
        <label>1</label>
    </ligand>
</feature>
<protein>
    <recommendedName>
        <fullName evidence="9">Anthranilate phosphoribosyltransferase</fullName>
        <ecNumber evidence="9">2.4.2.18</ecNumber>
    </recommendedName>
</protein>
<feature type="binding site" evidence="9">
    <location>
        <position position="91"/>
    </location>
    <ligand>
        <name>5-phospho-alpha-D-ribose 1-diphosphate</name>
        <dbReference type="ChEBI" id="CHEBI:58017"/>
    </ligand>
</feature>
<evidence type="ECO:0000256" key="1">
    <source>
        <dbReference type="ARBA" id="ARBA00004907"/>
    </source>
</evidence>
<evidence type="ECO:0000256" key="5">
    <source>
        <dbReference type="ARBA" id="ARBA00022822"/>
    </source>
</evidence>
<dbReference type="InterPro" id="IPR000312">
    <property type="entry name" value="Glycosyl_Trfase_fam3"/>
</dbReference>
<dbReference type="SUPFAM" id="SSF47648">
    <property type="entry name" value="Nucleoside phosphorylase/phosphoribosyltransferase N-terminal domain"/>
    <property type="match status" value="1"/>
</dbReference>
<keyword evidence="2 9" id="KW-0028">Amino-acid biosynthesis</keyword>
<gene>
    <name evidence="9 12" type="primary">trpD</name>
    <name evidence="12" type="ORF">DSM112329_03208</name>
</gene>
<feature type="binding site" evidence="9">
    <location>
        <position position="84"/>
    </location>
    <ligand>
        <name>5-phospho-alpha-D-ribose 1-diphosphate</name>
        <dbReference type="ChEBI" id="CHEBI:58017"/>
    </ligand>
</feature>
<dbReference type="GO" id="GO:0000162">
    <property type="term" value="P:L-tryptophan biosynthetic process"/>
    <property type="evidence" value="ECO:0007669"/>
    <property type="project" value="UniProtKB-UniRule"/>
</dbReference>
<evidence type="ECO:0000256" key="8">
    <source>
        <dbReference type="ARBA" id="ARBA00061188"/>
    </source>
</evidence>
<feature type="binding site" evidence="9">
    <location>
        <position position="95"/>
    </location>
    <ligand>
        <name>Mg(2+)</name>
        <dbReference type="ChEBI" id="CHEBI:18420"/>
        <label>1</label>
    </ligand>
</feature>
<reference evidence="12" key="1">
    <citation type="submission" date="2022-12" db="EMBL/GenBank/DDBJ databases">
        <title>Paraconexibacter alkalitolerans sp. nov. and Baekduia alba sp. nov., isolated from soil and emended description of the genera Paraconexibacter (Chun et al., 2020) and Baekduia (An et al., 2020).</title>
        <authorList>
            <person name="Vieira S."/>
            <person name="Huber K.J."/>
            <person name="Geppert A."/>
            <person name="Wolf J."/>
            <person name="Neumann-Schaal M."/>
            <person name="Muesken M."/>
            <person name="Overmann J."/>
        </authorList>
    </citation>
    <scope>NUCLEOTIDE SEQUENCE</scope>
    <source>
        <strain evidence="12">AEG42_29</strain>
    </source>
</reference>
<evidence type="ECO:0000256" key="7">
    <source>
        <dbReference type="ARBA" id="ARBA00052328"/>
    </source>
</evidence>
<dbReference type="Gene3D" id="3.40.1030.10">
    <property type="entry name" value="Nucleoside phosphorylase/phosphoribosyltransferase catalytic domain"/>
    <property type="match status" value="1"/>
</dbReference>
<feature type="binding site" evidence="9">
    <location>
        <begin position="111"/>
        <end position="119"/>
    </location>
    <ligand>
        <name>5-phospho-alpha-D-ribose 1-diphosphate</name>
        <dbReference type="ChEBI" id="CHEBI:58017"/>
    </ligand>
</feature>
<feature type="binding site" evidence="9">
    <location>
        <position position="228"/>
    </location>
    <ligand>
        <name>Mg(2+)</name>
        <dbReference type="ChEBI" id="CHEBI:18420"/>
        <label>2</label>
    </ligand>
</feature>
<keyword evidence="5 9" id="KW-0822">Tryptophan biosynthesis</keyword>
<feature type="binding site" evidence="9">
    <location>
        <position position="169"/>
    </location>
    <ligand>
        <name>anthranilate</name>
        <dbReference type="ChEBI" id="CHEBI:16567"/>
        <label>2</label>
    </ligand>
</feature>
<evidence type="ECO:0000259" key="10">
    <source>
        <dbReference type="Pfam" id="PF00591"/>
    </source>
</evidence>
<organism evidence="12">
    <name type="scientific">Paraconexibacter sp. AEG42_29</name>
    <dbReference type="NCBI Taxonomy" id="2997339"/>
    <lineage>
        <taxon>Bacteria</taxon>
        <taxon>Bacillati</taxon>
        <taxon>Actinomycetota</taxon>
        <taxon>Thermoleophilia</taxon>
        <taxon>Solirubrobacterales</taxon>
        <taxon>Paraconexibacteraceae</taxon>
        <taxon>Paraconexibacter</taxon>
    </lineage>
</organism>
<feature type="binding site" evidence="9">
    <location>
        <position position="229"/>
    </location>
    <ligand>
        <name>Mg(2+)</name>
        <dbReference type="ChEBI" id="CHEBI:18420"/>
        <label>2</label>
    </ligand>
</feature>